<protein>
    <submittedName>
        <fullName evidence="3">DUF1624 domain-containing protein</fullName>
    </submittedName>
</protein>
<feature type="transmembrane region" description="Helical" evidence="1">
    <location>
        <begin position="149"/>
        <end position="168"/>
    </location>
</feature>
<keyword evidence="1" id="KW-0472">Membrane</keyword>
<evidence type="ECO:0000259" key="2">
    <source>
        <dbReference type="Pfam" id="PF07786"/>
    </source>
</evidence>
<evidence type="ECO:0000313" key="3">
    <source>
        <dbReference type="EMBL" id="MCZ4089533.1"/>
    </source>
</evidence>
<keyword evidence="4" id="KW-1185">Reference proteome</keyword>
<feature type="transmembrane region" description="Helical" evidence="1">
    <location>
        <begin position="66"/>
        <end position="84"/>
    </location>
</feature>
<organism evidence="3 4">
    <name type="scientific">Sinorhizobium psoraleae</name>
    <dbReference type="NCBI Taxonomy" id="520838"/>
    <lineage>
        <taxon>Bacteria</taxon>
        <taxon>Pseudomonadati</taxon>
        <taxon>Pseudomonadota</taxon>
        <taxon>Alphaproteobacteria</taxon>
        <taxon>Hyphomicrobiales</taxon>
        <taxon>Rhizobiaceae</taxon>
        <taxon>Sinorhizobium/Ensifer group</taxon>
        <taxon>Sinorhizobium</taxon>
    </lineage>
</organism>
<dbReference type="Pfam" id="PF07786">
    <property type="entry name" value="HGSNAT_cat"/>
    <property type="match status" value="1"/>
</dbReference>
<dbReference type="RefSeq" id="WP_269276302.1">
    <property type="nucleotide sequence ID" value="NZ_JAPVOI010000004.1"/>
</dbReference>
<dbReference type="InterPro" id="IPR012429">
    <property type="entry name" value="HGSNAT_cat"/>
</dbReference>
<accession>A0ABT4KCG6</accession>
<reference evidence="3" key="1">
    <citation type="submission" date="2022-10" db="EMBL/GenBank/DDBJ databases">
        <title>Whole genome sequencing of three plant growth promoting bacteria isolated from Vachellia tortilis subsp. raddiana in Morocco.</title>
        <authorList>
            <person name="Hnini M."/>
            <person name="Zouagui R."/>
            <person name="Zouagui H."/>
            <person name="Chemao Elfihri M.-W."/>
            <person name="Ibrahimi A."/>
            <person name="Sbabou L."/>
            <person name="Aurag J."/>
        </authorList>
    </citation>
    <scope>NUCLEOTIDE SEQUENCE</scope>
    <source>
        <strain evidence="3">LMR678</strain>
    </source>
</reference>
<evidence type="ECO:0000256" key="1">
    <source>
        <dbReference type="SAM" id="Phobius"/>
    </source>
</evidence>
<evidence type="ECO:0000313" key="4">
    <source>
        <dbReference type="Proteomes" id="UP001079430"/>
    </source>
</evidence>
<keyword evidence="1" id="KW-1133">Transmembrane helix</keyword>
<name>A0ABT4KCG6_9HYPH</name>
<comment type="caution">
    <text evidence="3">The sequence shown here is derived from an EMBL/GenBank/DDBJ whole genome shotgun (WGS) entry which is preliminary data.</text>
</comment>
<proteinExistence type="predicted"/>
<dbReference type="EMBL" id="JAPVOI010000004">
    <property type="protein sequence ID" value="MCZ4089533.1"/>
    <property type="molecule type" value="Genomic_DNA"/>
</dbReference>
<sequence length="338" mass="36587">MSENTATTITETQRSSSGVDKRRRITLLDALRGLALVAMAIYHFVWDLEFFGYVAAGTAGTGGWRLFARLIASSFLFLAGYSLVLGQRPHFRPGAFARRFVKIAGAAMLISIATWFAIPESFIFFGILHSIAAASLVGLLFLPLPATVAFLAAAAAFAAPLYLRSAIFDTPLLWWVGLSETVPRSNDYVPLLPWLAPFLVGLGTAKLLHPLLMSRGVSARSQESRSSLWIKPLAFGGRHSLAVYLVHQPLLIGLVYLFAQIAPAAAPDSAQAYRANCVAACNRGDPAAPCEAFCGCTLDRLKEQSLFEDLNMGKIDVNTDERIARIASQCTMDVQSGD</sequence>
<feature type="transmembrane region" description="Helical" evidence="1">
    <location>
        <begin position="188"/>
        <end position="208"/>
    </location>
</feature>
<feature type="transmembrane region" description="Helical" evidence="1">
    <location>
        <begin position="96"/>
        <end position="116"/>
    </location>
</feature>
<gene>
    <name evidence="3" type="ORF">O3W52_05495</name>
</gene>
<feature type="transmembrane region" description="Helical" evidence="1">
    <location>
        <begin position="122"/>
        <end position="142"/>
    </location>
</feature>
<keyword evidence="1" id="KW-0812">Transmembrane</keyword>
<feature type="transmembrane region" description="Helical" evidence="1">
    <location>
        <begin position="25"/>
        <end position="46"/>
    </location>
</feature>
<dbReference type="Proteomes" id="UP001079430">
    <property type="component" value="Unassembled WGS sequence"/>
</dbReference>
<feature type="domain" description="Heparan-alpha-glucosaminide N-acetyltransferase catalytic" evidence="2">
    <location>
        <begin position="24"/>
        <end position="249"/>
    </location>
</feature>